<gene>
    <name evidence="1" type="ORF">HNQ55_001866</name>
</gene>
<evidence type="ECO:0000313" key="1">
    <source>
        <dbReference type="EMBL" id="MBB6543351.1"/>
    </source>
</evidence>
<keyword evidence="2" id="KW-1185">Reference proteome</keyword>
<reference evidence="1 2" key="1">
    <citation type="submission" date="2020-08" db="EMBL/GenBank/DDBJ databases">
        <title>Genomic Encyclopedia of Type Strains, Phase IV (KMG-IV): sequencing the most valuable type-strain genomes for metagenomic binning, comparative biology and taxonomic classification.</title>
        <authorList>
            <person name="Goeker M."/>
        </authorList>
    </citation>
    <scope>NUCLEOTIDE SEQUENCE [LARGE SCALE GENOMIC DNA]</scope>
    <source>
        <strain evidence="1 2">DSM 26287</strain>
    </source>
</reference>
<dbReference type="Proteomes" id="UP000537141">
    <property type="component" value="Unassembled WGS sequence"/>
</dbReference>
<comment type="caution">
    <text evidence="1">The sequence shown here is derived from an EMBL/GenBank/DDBJ whole genome shotgun (WGS) entry which is preliminary data.</text>
</comment>
<evidence type="ECO:0000313" key="2">
    <source>
        <dbReference type="Proteomes" id="UP000537141"/>
    </source>
</evidence>
<dbReference type="RefSeq" id="WP_184424148.1">
    <property type="nucleotide sequence ID" value="NZ_AP027362.1"/>
</dbReference>
<accession>A0A7X0NHD8</accession>
<dbReference type="AlphaFoldDB" id="A0A7X0NHD8"/>
<organism evidence="1 2">
    <name type="scientific">Thalassotalea piscium</name>
    <dbReference type="NCBI Taxonomy" id="1230533"/>
    <lineage>
        <taxon>Bacteria</taxon>
        <taxon>Pseudomonadati</taxon>
        <taxon>Pseudomonadota</taxon>
        <taxon>Gammaproteobacteria</taxon>
        <taxon>Alteromonadales</taxon>
        <taxon>Colwelliaceae</taxon>
        <taxon>Thalassotalea</taxon>
    </lineage>
</organism>
<dbReference type="EMBL" id="JACHHU010000013">
    <property type="protein sequence ID" value="MBB6543351.1"/>
    <property type="molecule type" value="Genomic_DNA"/>
</dbReference>
<proteinExistence type="predicted"/>
<name>A0A7X0NHD8_9GAMM</name>
<protein>
    <submittedName>
        <fullName evidence="1">Uncharacterized protein</fullName>
    </submittedName>
</protein>
<sequence length="63" mass="7313">MWVMQEHYCPEQLVMKINALYLTVFTAYKIDHLINETGISTVMARIRASNNNKYSLLLACEAF</sequence>